<dbReference type="RefSeq" id="WP_020584005.1">
    <property type="nucleotide sequence ID" value="NZ_JOJP01000001.1"/>
</dbReference>
<gene>
    <name evidence="2" type="ORF">GV64_05140</name>
</gene>
<keyword evidence="3" id="KW-1185">Reference proteome</keyword>
<sequence length="270" mass="29697">MRKYFLAAVLPVFAILIMLQGCNKAPECPEVTTVVYEDISSADKGAESYTCNNIGKTSVLEQTWCEAKEQSEKRGLFPGSDDFLAYLKGFREGYAQASQAEDSRLSLFDINGQSELPYDMGYRDGYVAISNAMGVFDYNCGSADLASEYKDRWCEAADAYRSSGAGSESNPFVKGRFIDGYMTGGRVALTVPTSMEAFFGGENPEGKQPAIVQPSGELKNTELAFYRGFDVGYKAMIDSIRESINQVMQQMQIPNNMDFPEGMMPPPPGQ</sequence>
<evidence type="ECO:0000313" key="3">
    <source>
        <dbReference type="Proteomes" id="UP000027997"/>
    </source>
</evidence>
<evidence type="ECO:0000256" key="1">
    <source>
        <dbReference type="SAM" id="SignalP"/>
    </source>
</evidence>
<dbReference type="AlphaFoldDB" id="A0A081K7T4"/>
<dbReference type="Proteomes" id="UP000027997">
    <property type="component" value="Unassembled WGS sequence"/>
</dbReference>
<proteinExistence type="predicted"/>
<accession>A0A081K7T4</accession>
<dbReference type="EMBL" id="JOJP01000001">
    <property type="protein sequence ID" value="KEI70210.1"/>
    <property type="molecule type" value="Genomic_DNA"/>
</dbReference>
<comment type="caution">
    <text evidence="2">The sequence shown here is derived from an EMBL/GenBank/DDBJ whole genome shotgun (WGS) entry which is preliminary data.</text>
</comment>
<evidence type="ECO:0008006" key="4">
    <source>
        <dbReference type="Google" id="ProtNLM"/>
    </source>
</evidence>
<feature type="chain" id="PRO_5001758761" description="Lipoprotein" evidence="1">
    <location>
        <begin position="26"/>
        <end position="270"/>
    </location>
</feature>
<dbReference type="PROSITE" id="PS51257">
    <property type="entry name" value="PROKAR_LIPOPROTEIN"/>
    <property type="match status" value="1"/>
</dbReference>
<keyword evidence="1" id="KW-0732">Signal</keyword>
<name>A0A081K7T4_9GAMM</name>
<protein>
    <recommendedName>
        <fullName evidence="4">Lipoprotein</fullName>
    </recommendedName>
</protein>
<organism evidence="2 3">
    <name type="scientific">Endozoicomonas elysicola</name>
    <dbReference type="NCBI Taxonomy" id="305900"/>
    <lineage>
        <taxon>Bacteria</taxon>
        <taxon>Pseudomonadati</taxon>
        <taxon>Pseudomonadota</taxon>
        <taxon>Gammaproteobacteria</taxon>
        <taxon>Oceanospirillales</taxon>
        <taxon>Endozoicomonadaceae</taxon>
        <taxon>Endozoicomonas</taxon>
    </lineage>
</organism>
<reference evidence="2 3" key="1">
    <citation type="submission" date="2014-06" db="EMBL/GenBank/DDBJ databases">
        <title>Whole Genome Sequences of Three Symbiotic Endozoicomonas Bacteria.</title>
        <authorList>
            <person name="Neave M.J."/>
            <person name="Apprill A."/>
            <person name="Voolstra C.R."/>
        </authorList>
    </citation>
    <scope>NUCLEOTIDE SEQUENCE [LARGE SCALE GENOMIC DNA]</scope>
    <source>
        <strain evidence="2 3">DSM 22380</strain>
    </source>
</reference>
<feature type="signal peptide" evidence="1">
    <location>
        <begin position="1"/>
        <end position="25"/>
    </location>
</feature>
<evidence type="ECO:0000313" key="2">
    <source>
        <dbReference type="EMBL" id="KEI70210.1"/>
    </source>
</evidence>